<keyword evidence="1" id="KW-1133">Transmembrane helix</keyword>
<keyword evidence="1" id="KW-0472">Membrane</keyword>
<sequence length="267" mass="29143">MSEQPGIARDDGDEVYLRERLRHEPTDLLLADTVTSDIIGAVWRRSIKLGLGTFLAFLAFQVVNGQFFGSSFSRRSDDGSTFLIVGLVLGVLVFATTWLVFLNSERQEAISEWYTLLPGKSAAADSVYSHVAGALRDRQMPVTNYVAARTPTAYGATGNTLVLVDGQHYVYVSVFSYGTSLYLGWAMWRIRKGSALIRTARVTDANSVSMVLGLERLKAMREAVHAVCREALHTAIEGTTVSQEYGFPAGLPALESLPFGNAPQAGR</sequence>
<dbReference type="Proteomes" id="UP001205185">
    <property type="component" value="Unassembled WGS sequence"/>
</dbReference>
<keyword evidence="3" id="KW-1185">Reference proteome</keyword>
<protein>
    <recommendedName>
        <fullName evidence="4">DUF304 domain-containing protein</fullName>
    </recommendedName>
</protein>
<proteinExistence type="predicted"/>
<gene>
    <name evidence="2" type="ORF">LV75_004041</name>
</gene>
<reference evidence="2 3" key="1">
    <citation type="submission" date="2022-06" db="EMBL/GenBank/DDBJ databases">
        <title>Genomic Encyclopedia of Archaeal and Bacterial Type Strains, Phase II (KMG-II): from individual species to whole genera.</title>
        <authorList>
            <person name="Goeker M."/>
        </authorList>
    </citation>
    <scope>NUCLEOTIDE SEQUENCE [LARGE SCALE GENOMIC DNA]</scope>
    <source>
        <strain evidence="2 3">DSM 44255</strain>
    </source>
</reference>
<dbReference type="EMBL" id="JAMTCO010000009">
    <property type="protein sequence ID" value="MCP2271527.1"/>
    <property type="molecule type" value="Genomic_DNA"/>
</dbReference>
<feature type="transmembrane region" description="Helical" evidence="1">
    <location>
        <begin position="81"/>
        <end position="101"/>
    </location>
</feature>
<evidence type="ECO:0000313" key="3">
    <source>
        <dbReference type="Proteomes" id="UP001205185"/>
    </source>
</evidence>
<feature type="transmembrane region" description="Helical" evidence="1">
    <location>
        <begin position="169"/>
        <end position="188"/>
    </location>
</feature>
<evidence type="ECO:0000256" key="1">
    <source>
        <dbReference type="SAM" id="Phobius"/>
    </source>
</evidence>
<comment type="caution">
    <text evidence="2">The sequence shown here is derived from an EMBL/GenBank/DDBJ whole genome shotgun (WGS) entry which is preliminary data.</text>
</comment>
<dbReference type="RefSeq" id="WP_253888464.1">
    <property type="nucleotide sequence ID" value="NZ_BAAAVB010000005.1"/>
</dbReference>
<feature type="transmembrane region" description="Helical" evidence="1">
    <location>
        <begin position="49"/>
        <end position="69"/>
    </location>
</feature>
<accession>A0ABT1IFW1</accession>
<name>A0ABT1IFW1_9PSEU</name>
<evidence type="ECO:0000313" key="2">
    <source>
        <dbReference type="EMBL" id="MCP2271527.1"/>
    </source>
</evidence>
<evidence type="ECO:0008006" key="4">
    <source>
        <dbReference type="Google" id="ProtNLM"/>
    </source>
</evidence>
<keyword evidence="1" id="KW-0812">Transmembrane</keyword>
<organism evidence="2 3">
    <name type="scientific">Actinokineospora diospyrosa</name>
    <dbReference type="NCBI Taxonomy" id="103728"/>
    <lineage>
        <taxon>Bacteria</taxon>
        <taxon>Bacillati</taxon>
        <taxon>Actinomycetota</taxon>
        <taxon>Actinomycetes</taxon>
        <taxon>Pseudonocardiales</taxon>
        <taxon>Pseudonocardiaceae</taxon>
        <taxon>Actinokineospora</taxon>
    </lineage>
</organism>